<accession>A0A0C2WD42</accession>
<dbReference type="Proteomes" id="UP000054549">
    <property type="component" value="Unassembled WGS sequence"/>
</dbReference>
<reference evidence="2 3" key="1">
    <citation type="submission" date="2014-04" db="EMBL/GenBank/DDBJ databases">
        <title>Evolutionary Origins and Diversification of the Mycorrhizal Mutualists.</title>
        <authorList>
            <consortium name="DOE Joint Genome Institute"/>
            <consortium name="Mycorrhizal Genomics Consortium"/>
            <person name="Kohler A."/>
            <person name="Kuo A."/>
            <person name="Nagy L.G."/>
            <person name="Floudas D."/>
            <person name="Copeland A."/>
            <person name="Barry K.W."/>
            <person name="Cichocki N."/>
            <person name="Veneault-Fourrey C."/>
            <person name="LaButti K."/>
            <person name="Lindquist E.A."/>
            <person name="Lipzen A."/>
            <person name="Lundell T."/>
            <person name="Morin E."/>
            <person name="Murat C."/>
            <person name="Riley R."/>
            <person name="Ohm R."/>
            <person name="Sun H."/>
            <person name="Tunlid A."/>
            <person name="Henrissat B."/>
            <person name="Grigoriev I.V."/>
            <person name="Hibbett D.S."/>
            <person name="Martin F."/>
        </authorList>
    </citation>
    <scope>NUCLEOTIDE SEQUENCE [LARGE SCALE GENOMIC DNA]</scope>
    <source>
        <strain evidence="2 3">Koide BX008</strain>
    </source>
</reference>
<dbReference type="AlphaFoldDB" id="A0A0C2WD42"/>
<dbReference type="HOGENOM" id="CLU_164186_0_0_1"/>
<name>A0A0C2WD42_AMAMK</name>
<evidence type="ECO:0000313" key="3">
    <source>
        <dbReference type="Proteomes" id="UP000054549"/>
    </source>
</evidence>
<feature type="domain" description="Integrase zinc-binding" evidence="1">
    <location>
        <begin position="47"/>
        <end position="79"/>
    </location>
</feature>
<dbReference type="InParanoid" id="A0A0C2WD42"/>
<keyword evidence="3" id="KW-1185">Reference proteome</keyword>
<organism evidence="2 3">
    <name type="scientific">Amanita muscaria (strain Koide BX008)</name>
    <dbReference type="NCBI Taxonomy" id="946122"/>
    <lineage>
        <taxon>Eukaryota</taxon>
        <taxon>Fungi</taxon>
        <taxon>Dikarya</taxon>
        <taxon>Basidiomycota</taxon>
        <taxon>Agaricomycotina</taxon>
        <taxon>Agaricomycetes</taxon>
        <taxon>Agaricomycetidae</taxon>
        <taxon>Agaricales</taxon>
        <taxon>Pluteineae</taxon>
        <taxon>Amanitaceae</taxon>
        <taxon>Amanita</taxon>
    </lineage>
</organism>
<dbReference type="InterPro" id="IPR041588">
    <property type="entry name" value="Integrase_H2C2"/>
</dbReference>
<dbReference type="EMBL" id="KN818729">
    <property type="protein sequence ID" value="KIL54486.1"/>
    <property type="molecule type" value="Genomic_DNA"/>
</dbReference>
<protein>
    <recommendedName>
        <fullName evidence="1">Integrase zinc-binding domain-containing protein</fullName>
    </recommendedName>
</protein>
<dbReference type="Pfam" id="PF17921">
    <property type="entry name" value="Integrase_H2C2"/>
    <property type="match status" value="1"/>
</dbReference>
<evidence type="ECO:0000313" key="2">
    <source>
        <dbReference type="EMBL" id="KIL54486.1"/>
    </source>
</evidence>
<proteinExistence type="predicted"/>
<feature type="non-terminal residue" evidence="2">
    <location>
        <position position="79"/>
    </location>
</feature>
<dbReference type="OrthoDB" id="3249394at2759"/>
<gene>
    <name evidence="2" type="ORF">M378DRAFT_30200</name>
</gene>
<sequence>YGDDTFFTKVVSQPDTFSDFRVTDGLIFKRSGVVEVLCIPDIVLGERKAREVIIAHAHSLLAHLGYKKTLQLLREEVWW</sequence>
<dbReference type="Gene3D" id="1.10.340.70">
    <property type="match status" value="1"/>
</dbReference>
<feature type="non-terminal residue" evidence="2">
    <location>
        <position position="1"/>
    </location>
</feature>
<evidence type="ECO:0000259" key="1">
    <source>
        <dbReference type="Pfam" id="PF17921"/>
    </source>
</evidence>